<organism evidence="1 2">
    <name type="scientific">Cetraspora pellucida</name>
    <dbReference type="NCBI Taxonomy" id="1433469"/>
    <lineage>
        <taxon>Eukaryota</taxon>
        <taxon>Fungi</taxon>
        <taxon>Fungi incertae sedis</taxon>
        <taxon>Mucoromycota</taxon>
        <taxon>Glomeromycotina</taxon>
        <taxon>Glomeromycetes</taxon>
        <taxon>Diversisporales</taxon>
        <taxon>Gigasporaceae</taxon>
        <taxon>Cetraspora</taxon>
    </lineage>
</organism>
<comment type="caution">
    <text evidence="1">The sequence shown here is derived from an EMBL/GenBank/DDBJ whole genome shotgun (WGS) entry which is preliminary data.</text>
</comment>
<sequence length="79" mass="9268">PSNNNNTDVCVNENDEEEVKKNELIKELYNNLEEITIEQDKILVIPEFFNLTMLEIDQILDNDLSQINEEPNSSVEDEW</sequence>
<accession>A0ACA9P9H8</accession>
<dbReference type="EMBL" id="CAJVPW010022260">
    <property type="protein sequence ID" value="CAG8696808.1"/>
    <property type="molecule type" value="Genomic_DNA"/>
</dbReference>
<feature type="non-terminal residue" evidence="1">
    <location>
        <position position="79"/>
    </location>
</feature>
<keyword evidence="2" id="KW-1185">Reference proteome</keyword>
<evidence type="ECO:0000313" key="2">
    <source>
        <dbReference type="Proteomes" id="UP000789366"/>
    </source>
</evidence>
<feature type="non-terminal residue" evidence="1">
    <location>
        <position position="1"/>
    </location>
</feature>
<dbReference type="Proteomes" id="UP000789366">
    <property type="component" value="Unassembled WGS sequence"/>
</dbReference>
<protein>
    <submittedName>
        <fullName evidence="1">15048_t:CDS:1</fullName>
    </submittedName>
</protein>
<name>A0ACA9P9H8_9GLOM</name>
<reference evidence="1" key="1">
    <citation type="submission" date="2021-06" db="EMBL/GenBank/DDBJ databases">
        <authorList>
            <person name="Kallberg Y."/>
            <person name="Tangrot J."/>
            <person name="Rosling A."/>
        </authorList>
    </citation>
    <scope>NUCLEOTIDE SEQUENCE</scope>
    <source>
        <strain evidence="1">28 12/20/2015</strain>
    </source>
</reference>
<proteinExistence type="predicted"/>
<gene>
    <name evidence="1" type="ORF">SPELUC_LOCUS11063</name>
</gene>
<evidence type="ECO:0000313" key="1">
    <source>
        <dbReference type="EMBL" id="CAG8696808.1"/>
    </source>
</evidence>